<comment type="caution">
    <text evidence="3">The sequence shown here is derived from an EMBL/GenBank/DDBJ whole genome shotgun (WGS) entry which is preliminary data.</text>
</comment>
<dbReference type="InterPro" id="IPR002347">
    <property type="entry name" value="SDR_fam"/>
</dbReference>
<name>A0A9W7BQK3_9STRA</name>
<dbReference type="OrthoDB" id="1393670at2759"/>
<dbReference type="InterPro" id="IPR036291">
    <property type="entry name" value="NAD(P)-bd_dom_sf"/>
</dbReference>
<dbReference type="Pfam" id="PF13561">
    <property type="entry name" value="adh_short_C2"/>
    <property type="match status" value="1"/>
</dbReference>
<accession>A0A9W7BQK3</accession>
<dbReference type="Proteomes" id="UP001165085">
    <property type="component" value="Unassembled WGS sequence"/>
</dbReference>
<organism evidence="3 4">
    <name type="scientific">Triparma strigata</name>
    <dbReference type="NCBI Taxonomy" id="1606541"/>
    <lineage>
        <taxon>Eukaryota</taxon>
        <taxon>Sar</taxon>
        <taxon>Stramenopiles</taxon>
        <taxon>Ochrophyta</taxon>
        <taxon>Bolidophyceae</taxon>
        <taxon>Parmales</taxon>
        <taxon>Triparmaceae</taxon>
        <taxon>Triparma</taxon>
    </lineage>
</organism>
<dbReference type="EMBL" id="BRXY01000405">
    <property type="protein sequence ID" value="GMH92761.1"/>
    <property type="molecule type" value="Genomic_DNA"/>
</dbReference>
<keyword evidence="4" id="KW-1185">Reference proteome</keyword>
<dbReference type="SUPFAM" id="SSF51735">
    <property type="entry name" value="NAD(P)-binding Rossmann-fold domains"/>
    <property type="match status" value="1"/>
</dbReference>
<evidence type="ECO:0000256" key="2">
    <source>
        <dbReference type="ARBA" id="ARBA00023002"/>
    </source>
</evidence>
<comment type="similarity">
    <text evidence="1">Belongs to the short-chain dehydrogenases/reductases (SDR) family.</text>
</comment>
<keyword evidence="2" id="KW-0560">Oxidoreductase</keyword>
<proteinExistence type="inferred from homology"/>
<dbReference type="PANTHER" id="PTHR43477">
    <property type="entry name" value="DIHYDROANTICAPSIN 7-DEHYDROGENASE"/>
    <property type="match status" value="1"/>
</dbReference>
<reference evidence="4" key="1">
    <citation type="journal article" date="2023" name="Commun. Biol.">
        <title>Genome analysis of Parmales, the sister group of diatoms, reveals the evolutionary specialization of diatoms from phago-mixotrophs to photoautotrophs.</title>
        <authorList>
            <person name="Ban H."/>
            <person name="Sato S."/>
            <person name="Yoshikawa S."/>
            <person name="Yamada K."/>
            <person name="Nakamura Y."/>
            <person name="Ichinomiya M."/>
            <person name="Sato N."/>
            <person name="Blanc-Mathieu R."/>
            <person name="Endo H."/>
            <person name="Kuwata A."/>
            <person name="Ogata H."/>
        </authorList>
    </citation>
    <scope>NUCLEOTIDE SEQUENCE [LARGE SCALE GENOMIC DNA]</scope>
    <source>
        <strain evidence="4">NIES 3701</strain>
    </source>
</reference>
<protein>
    <submittedName>
        <fullName evidence="3">Uncharacterized protein</fullName>
    </submittedName>
</protein>
<dbReference type="Gene3D" id="3.40.50.720">
    <property type="entry name" value="NAD(P)-binding Rossmann-like Domain"/>
    <property type="match status" value="1"/>
</dbReference>
<dbReference type="PANTHER" id="PTHR43477:SF1">
    <property type="entry name" value="DIHYDROANTICAPSIN 7-DEHYDROGENASE"/>
    <property type="match status" value="1"/>
</dbReference>
<evidence type="ECO:0000313" key="3">
    <source>
        <dbReference type="EMBL" id="GMH92761.1"/>
    </source>
</evidence>
<gene>
    <name evidence="3" type="ORF">TrST_g5194</name>
</gene>
<dbReference type="AlphaFoldDB" id="A0A9W7BQK3"/>
<evidence type="ECO:0000256" key="1">
    <source>
        <dbReference type="ARBA" id="ARBA00006484"/>
    </source>
</evidence>
<sequence length="240" mass="24585">MTTLICGSTGAVGSALSRILTSSSVPVALTSTCSEKLSALASSLPSPPSSTHVVDFTSPETVSDQLASLDVKSVKHLVYCVGNARLKPLRSITPEEVVADFNLNCASAITTVQTVLPGLKKNKGSVTLFSTVAVRQGFARHVSVSSAKGAVEGLTLSLAAELAPHVRVNCVAPSLIDGSTVAAPFTGDEKMKAAVGKMHPLQRLGDAEGVAKAAAFLSGEDAGWVTGQVWGVDGGRSTLR</sequence>
<dbReference type="CDD" id="cd05233">
    <property type="entry name" value="SDR_c"/>
    <property type="match status" value="1"/>
</dbReference>
<evidence type="ECO:0000313" key="4">
    <source>
        <dbReference type="Proteomes" id="UP001165085"/>
    </source>
</evidence>
<dbReference type="PRINTS" id="PR00081">
    <property type="entry name" value="GDHRDH"/>
</dbReference>
<dbReference type="InterPro" id="IPR051122">
    <property type="entry name" value="SDR_DHRS6-like"/>
</dbReference>
<dbReference type="GO" id="GO:0016491">
    <property type="term" value="F:oxidoreductase activity"/>
    <property type="evidence" value="ECO:0007669"/>
    <property type="project" value="UniProtKB-KW"/>
</dbReference>